<evidence type="ECO:0000256" key="5">
    <source>
        <dbReference type="ARBA" id="ARBA00022723"/>
    </source>
</evidence>
<dbReference type="Proteomes" id="UP000178526">
    <property type="component" value="Unassembled WGS sequence"/>
</dbReference>
<feature type="domain" description="4Fe-4S Mo/W bis-MGD-type" evidence="9">
    <location>
        <begin position="1"/>
        <end position="57"/>
    </location>
</feature>
<keyword evidence="3" id="KW-0004">4Fe-4S</keyword>
<dbReference type="GO" id="GO:0008863">
    <property type="term" value="F:formate dehydrogenase (NAD+) activity"/>
    <property type="evidence" value="ECO:0007669"/>
    <property type="project" value="InterPro"/>
</dbReference>
<keyword evidence="5" id="KW-0479">Metal-binding</keyword>
<comment type="caution">
    <text evidence="10">The sequence shown here is derived from an EMBL/GenBank/DDBJ whole genome shotgun (WGS) entry which is preliminary data.</text>
</comment>
<dbReference type="EMBL" id="MGDB01000054">
    <property type="protein sequence ID" value="OGL42217.1"/>
    <property type="molecule type" value="Genomic_DNA"/>
</dbReference>
<dbReference type="InterPro" id="IPR006478">
    <property type="entry name" value="Formate_DH_asu"/>
</dbReference>
<dbReference type="PANTHER" id="PTHR43105:SF14">
    <property type="entry name" value="FORMATE DEHYDROGENASE H"/>
    <property type="match status" value="1"/>
</dbReference>
<dbReference type="GO" id="GO:0022904">
    <property type="term" value="P:respiratory electron transport chain"/>
    <property type="evidence" value="ECO:0007669"/>
    <property type="project" value="TreeGrafter"/>
</dbReference>
<dbReference type="PROSITE" id="PS51669">
    <property type="entry name" value="4FE4S_MOW_BIS_MGD"/>
    <property type="match status" value="1"/>
</dbReference>
<comment type="cofactor">
    <cofactor evidence="2">
        <name>[4Fe-4S] cluster</name>
        <dbReference type="ChEBI" id="CHEBI:49883"/>
    </cofactor>
</comment>
<dbReference type="AlphaFoldDB" id="A0A1F7RMW1"/>
<gene>
    <name evidence="10" type="ORF">A2042_06730</name>
</gene>
<dbReference type="GO" id="GO:0043546">
    <property type="term" value="F:molybdopterin cofactor binding"/>
    <property type="evidence" value="ECO:0007669"/>
    <property type="project" value="InterPro"/>
</dbReference>
<protein>
    <submittedName>
        <fullName evidence="10">Formate dehydrogenase subunit alpha</fullName>
    </submittedName>
</protein>
<organism evidence="10 11">
    <name type="scientific">Candidatus Schekmanbacteria bacterium GWA2_38_11</name>
    <dbReference type="NCBI Taxonomy" id="1817876"/>
    <lineage>
        <taxon>Bacteria</taxon>
        <taxon>Candidatus Schekmaniibacteriota</taxon>
    </lineage>
</organism>
<keyword evidence="7" id="KW-0408">Iron</keyword>
<proteinExistence type="predicted"/>
<evidence type="ECO:0000256" key="7">
    <source>
        <dbReference type="ARBA" id="ARBA00023004"/>
    </source>
</evidence>
<evidence type="ECO:0000313" key="10">
    <source>
        <dbReference type="EMBL" id="OGL42217.1"/>
    </source>
</evidence>
<evidence type="ECO:0000256" key="2">
    <source>
        <dbReference type="ARBA" id="ARBA00001966"/>
    </source>
</evidence>
<evidence type="ECO:0000259" key="9">
    <source>
        <dbReference type="PROSITE" id="PS51669"/>
    </source>
</evidence>
<dbReference type="SMART" id="SM00926">
    <property type="entry name" value="Molybdop_Fe4S4"/>
    <property type="match status" value="1"/>
</dbReference>
<dbReference type="GO" id="GO:0046872">
    <property type="term" value="F:metal ion binding"/>
    <property type="evidence" value="ECO:0007669"/>
    <property type="project" value="UniProtKB-KW"/>
</dbReference>
<keyword evidence="6" id="KW-0560">Oxidoreductase</keyword>
<dbReference type="PANTHER" id="PTHR43105">
    <property type="entry name" value="RESPIRATORY NITRATE REDUCTASE"/>
    <property type="match status" value="1"/>
</dbReference>
<accession>A0A1F7RMW1</accession>
<dbReference type="CDD" id="cd02753">
    <property type="entry name" value="MopB_Formate-Dh-H"/>
    <property type="match status" value="1"/>
</dbReference>
<dbReference type="InterPro" id="IPR006963">
    <property type="entry name" value="Mopterin_OxRdtase_4Fe-4S_dom"/>
</dbReference>
<dbReference type="Gene3D" id="3.40.228.10">
    <property type="entry name" value="Dimethylsulfoxide Reductase, domain 2"/>
    <property type="match status" value="1"/>
</dbReference>
<evidence type="ECO:0000256" key="8">
    <source>
        <dbReference type="ARBA" id="ARBA00023014"/>
    </source>
</evidence>
<dbReference type="InterPro" id="IPR006657">
    <property type="entry name" value="MoPterin_dinucl-bd_dom"/>
</dbReference>
<evidence type="ECO:0000256" key="3">
    <source>
        <dbReference type="ARBA" id="ARBA00022485"/>
    </source>
</evidence>
<dbReference type="FunFam" id="3.40.228.10:FF:000002">
    <property type="entry name" value="Formate dehydrogenase subunit alpha"/>
    <property type="match status" value="1"/>
</dbReference>
<dbReference type="Gene3D" id="2.20.25.90">
    <property type="entry name" value="ADC-like domains"/>
    <property type="match status" value="1"/>
</dbReference>
<dbReference type="InterPro" id="IPR050123">
    <property type="entry name" value="Prok_molybdopt-oxidoreductase"/>
</dbReference>
<dbReference type="GO" id="GO:0051539">
    <property type="term" value="F:4 iron, 4 sulfur cluster binding"/>
    <property type="evidence" value="ECO:0007669"/>
    <property type="project" value="UniProtKB-KW"/>
</dbReference>
<sequence length="676" mass="74677">MIRVPTICIYCGCGCGLYLNVRDGKVNGVTPQRSHPLNSGTLCAKGWSIPELLRGYGRLTSPLIKEKGSFIKASWDKALGKVSDELNELIKKYGPDSIGLFSSAKATNEENYLMMKFARAAIGTNNIDHCARLCHASTVTGLVKTFGSGAMTNSQNEFEDAKAILLTGSNPTEQHPMVGAKIRRAVEKGAKLIVVDPRKIPLTEFAHIHLRQKPGSDVAWINGMIRIIIEQGWADDDFIRKRTENFENLALSVSSYTASMVEEITGIPGDLLYRAAEVYAKSGSGMIAYGMGITQHVTGTDNVSALSNLAMVAGQAGRPSTGVNPLRGQNNVQGACDMGALPNFLTGYQRIENREVREKFEKIWNVKLPESNGMTITEIIDGAYSGKIKGLIVMGENPLLSDPDINHVKKALEKLELLVVVELFMSETASIANVVLPSASFAEKDGTYTNTDRAIQRIRKAVLPVGESMADWEIICNLSERMGFEMGYEKPEEVMTEIASLTPIYGGVSYSRLEGESYLQWPCPDKSHPGTPYLYQKEFTRGKGFFTPVEYREPDEVTDSEFPFVLVTGRIYYHWHTGTMTRKVETLDREVPVGYVEINPADAAKIKIRDRESVKLISRRGELVTQALVTERVQEGVVFMPFHFKEAAANLLTNPAVDREAKIPELKVCSVKLEKV</sequence>
<dbReference type="SUPFAM" id="SSF53706">
    <property type="entry name" value="Formate dehydrogenase/DMSO reductase, domains 1-3"/>
    <property type="match status" value="1"/>
</dbReference>
<dbReference type="Pfam" id="PF04879">
    <property type="entry name" value="Molybdop_Fe4S4"/>
    <property type="match status" value="1"/>
</dbReference>
<dbReference type="NCBIfam" id="TIGR01591">
    <property type="entry name" value="Fdh-alpha"/>
    <property type="match status" value="1"/>
</dbReference>
<name>A0A1F7RMW1_9BACT</name>
<dbReference type="GO" id="GO:0015942">
    <property type="term" value="P:formate metabolic process"/>
    <property type="evidence" value="ECO:0007669"/>
    <property type="project" value="InterPro"/>
</dbReference>
<evidence type="ECO:0000256" key="6">
    <source>
        <dbReference type="ARBA" id="ARBA00023002"/>
    </source>
</evidence>
<dbReference type="SUPFAM" id="SSF50692">
    <property type="entry name" value="ADC-like"/>
    <property type="match status" value="1"/>
</dbReference>
<keyword evidence="4" id="KW-0500">Molybdenum</keyword>
<dbReference type="Pfam" id="PF00384">
    <property type="entry name" value="Molybdopterin"/>
    <property type="match status" value="1"/>
</dbReference>
<dbReference type="InterPro" id="IPR041924">
    <property type="entry name" value="Formate_Dh-H_N"/>
</dbReference>
<dbReference type="Gene3D" id="3.40.50.740">
    <property type="match status" value="1"/>
</dbReference>
<dbReference type="InterPro" id="IPR006656">
    <property type="entry name" value="Mopterin_OxRdtase"/>
</dbReference>
<dbReference type="Gene3D" id="2.40.40.20">
    <property type="match status" value="1"/>
</dbReference>
<dbReference type="Pfam" id="PF01568">
    <property type="entry name" value="Molydop_binding"/>
    <property type="match status" value="1"/>
</dbReference>
<dbReference type="CDD" id="cd02790">
    <property type="entry name" value="MopB_CT_Formate-Dh_H"/>
    <property type="match status" value="1"/>
</dbReference>
<dbReference type="InterPro" id="IPR009010">
    <property type="entry name" value="Asp_de-COase-like_dom_sf"/>
</dbReference>
<evidence type="ECO:0000256" key="1">
    <source>
        <dbReference type="ARBA" id="ARBA00001942"/>
    </source>
</evidence>
<dbReference type="GO" id="GO:0016020">
    <property type="term" value="C:membrane"/>
    <property type="evidence" value="ECO:0007669"/>
    <property type="project" value="TreeGrafter"/>
</dbReference>
<dbReference type="FunFam" id="2.40.40.20:FF:000005">
    <property type="entry name" value="Periplasmic nitrate reductase"/>
    <property type="match status" value="1"/>
</dbReference>
<evidence type="ECO:0000256" key="4">
    <source>
        <dbReference type="ARBA" id="ARBA00022505"/>
    </source>
</evidence>
<dbReference type="InterPro" id="IPR041925">
    <property type="entry name" value="CT_Formate-Dh_H"/>
</dbReference>
<dbReference type="GO" id="GO:0003954">
    <property type="term" value="F:NADH dehydrogenase activity"/>
    <property type="evidence" value="ECO:0007669"/>
    <property type="project" value="TreeGrafter"/>
</dbReference>
<reference evidence="10 11" key="1">
    <citation type="journal article" date="2016" name="Nat. Commun.">
        <title>Thousands of microbial genomes shed light on interconnected biogeochemical processes in an aquifer system.</title>
        <authorList>
            <person name="Anantharaman K."/>
            <person name="Brown C.T."/>
            <person name="Hug L.A."/>
            <person name="Sharon I."/>
            <person name="Castelle C.J."/>
            <person name="Probst A.J."/>
            <person name="Thomas B.C."/>
            <person name="Singh A."/>
            <person name="Wilkins M.J."/>
            <person name="Karaoz U."/>
            <person name="Brodie E.L."/>
            <person name="Williams K.H."/>
            <person name="Hubbard S.S."/>
            <person name="Banfield J.F."/>
        </authorList>
    </citation>
    <scope>NUCLEOTIDE SEQUENCE [LARGE SCALE GENOMIC DNA]</scope>
</reference>
<comment type="cofactor">
    <cofactor evidence="1">
        <name>Mo-bis(molybdopterin guanine dinucleotide)</name>
        <dbReference type="ChEBI" id="CHEBI:60539"/>
    </cofactor>
</comment>
<keyword evidence="8" id="KW-0411">Iron-sulfur</keyword>
<evidence type="ECO:0000313" key="11">
    <source>
        <dbReference type="Proteomes" id="UP000178526"/>
    </source>
</evidence>